<proteinExistence type="inferred from homology"/>
<feature type="transmembrane region" description="Helical" evidence="11">
    <location>
        <begin position="618"/>
        <end position="640"/>
    </location>
</feature>
<evidence type="ECO:0000256" key="8">
    <source>
        <dbReference type="ARBA" id="ARBA00023163"/>
    </source>
</evidence>
<dbReference type="RefSeq" id="XP_022392429.1">
    <property type="nucleotide sequence ID" value="XM_022529180.1"/>
</dbReference>
<keyword evidence="3 11" id="KW-0812">Transmembrane</keyword>
<organism evidence="14 15">
    <name type="scientific">Aspergillus bombycis</name>
    <dbReference type="NCBI Taxonomy" id="109264"/>
    <lineage>
        <taxon>Eukaryota</taxon>
        <taxon>Fungi</taxon>
        <taxon>Dikarya</taxon>
        <taxon>Ascomycota</taxon>
        <taxon>Pezizomycotina</taxon>
        <taxon>Eurotiomycetes</taxon>
        <taxon>Eurotiomycetidae</taxon>
        <taxon>Eurotiales</taxon>
        <taxon>Aspergillaceae</taxon>
        <taxon>Aspergillus</taxon>
    </lineage>
</organism>
<feature type="transmembrane region" description="Helical" evidence="11">
    <location>
        <begin position="806"/>
        <end position="828"/>
    </location>
</feature>
<dbReference type="GO" id="GO:0016020">
    <property type="term" value="C:membrane"/>
    <property type="evidence" value="ECO:0007669"/>
    <property type="project" value="UniProtKB-SubCell"/>
</dbReference>
<dbReference type="CDD" id="cd00067">
    <property type="entry name" value="GAL4"/>
    <property type="match status" value="1"/>
</dbReference>
<dbReference type="EMBL" id="LYCR01000014">
    <property type="protein sequence ID" value="OGM48712.1"/>
    <property type="molecule type" value="Genomic_DNA"/>
</dbReference>
<dbReference type="SUPFAM" id="SSF57701">
    <property type="entry name" value="Zn2/Cys6 DNA-binding domain"/>
    <property type="match status" value="1"/>
</dbReference>
<feature type="transmembrane region" description="Helical" evidence="11">
    <location>
        <begin position="586"/>
        <end position="606"/>
    </location>
</feature>
<evidence type="ECO:0000256" key="11">
    <source>
        <dbReference type="SAM" id="Phobius"/>
    </source>
</evidence>
<evidence type="ECO:0000313" key="14">
    <source>
        <dbReference type="EMBL" id="OGM48712.1"/>
    </source>
</evidence>
<dbReference type="Pfam" id="PF07690">
    <property type="entry name" value="MFS_1"/>
    <property type="match status" value="1"/>
</dbReference>
<evidence type="ECO:0000256" key="7">
    <source>
        <dbReference type="ARBA" id="ARBA00023136"/>
    </source>
</evidence>
<feature type="transmembrane region" description="Helical" evidence="11">
    <location>
        <begin position="646"/>
        <end position="667"/>
    </location>
</feature>
<keyword evidence="4 11" id="KW-1133">Transmembrane helix</keyword>
<dbReference type="PANTHER" id="PTHR43791">
    <property type="entry name" value="PERMEASE-RELATED"/>
    <property type="match status" value="1"/>
</dbReference>
<dbReference type="InterPro" id="IPR011701">
    <property type="entry name" value="MFS"/>
</dbReference>
<dbReference type="PROSITE" id="PS00463">
    <property type="entry name" value="ZN2_CY6_FUNGAL_1"/>
    <property type="match status" value="1"/>
</dbReference>
<dbReference type="Gene3D" id="4.10.240.10">
    <property type="entry name" value="Zn(2)-C6 fungal-type DNA-binding domain"/>
    <property type="match status" value="1"/>
</dbReference>
<protein>
    <submittedName>
        <fullName evidence="14">Pantothenate transporter</fullName>
    </submittedName>
</protein>
<dbReference type="Pfam" id="PF00172">
    <property type="entry name" value="Zn_clus"/>
    <property type="match status" value="1"/>
</dbReference>
<dbReference type="AlphaFoldDB" id="A0A1F8AAG6"/>
<evidence type="ECO:0000256" key="1">
    <source>
        <dbReference type="ARBA" id="ARBA00004141"/>
    </source>
</evidence>
<dbReference type="GO" id="GO:0000981">
    <property type="term" value="F:DNA-binding transcription factor activity, RNA polymerase II-specific"/>
    <property type="evidence" value="ECO:0007669"/>
    <property type="project" value="InterPro"/>
</dbReference>
<evidence type="ECO:0000256" key="5">
    <source>
        <dbReference type="ARBA" id="ARBA00023015"/>
    </source>
</evidence>
<keyword evidence="9" id="KW-0539">Nucleus</keyword>
<comment type="similarity">
    <text evidence="10">Belongs to the major facilitator superfamily. Allantoate permease family.</text>
</comment>
<dbReference type="PROSITE" id="PS50048">
    <property type="entry name" value="ZN2_CY6_FUNGAL_2"/>
    <property type="match status" value="1"/>
</dbReference>
<evidence type="ECO:0000256" key="10">
    <source>
        <dbReference type="ARBA" id="ARBA00037968"/>
    </source>
</evidence>
<dbReference type="SUPFAM" id="SSF103473">
    <property type="entry name" value="MFS general substrate transporter"/>
    <property type="match status" value="1"/>
</dbReference>
<feature type="domain" description="Zn(2)-C6 fungal-type" evidence="12">
    <location>
        <begin position="12"/>
        <end position="42"/>
    </location>
</feature>
<dbReference type="GO" id="GO:0022857">
    <property type="term" value="F:transmembrane transporter activity"/>
    <property type="evidence" value="ECO:0007669"/>
    <property type="project" value="InterPro"/>
</dbReference>
<comment type="caution">
    <text evidence="14">The sequence shown here is derived from an EMBL/GenBank/DDBJ whole genome shotgun (WGS) entry which is preliminary data.</text>
</comment>
<keyword evidence="8" id="KW-0804">Transcription</keyword>
<dbReference type="PROSITE" id="PS50850">
    <property type="entry name" value="MFS"/>
    <property type="match status" value="1"/>
</dbReference>
<evidence type="ECO:0000256" key="9">
    <source>
        <dbReference type="ARBA" id="ARBA00023242"/>
    </source>
</evidence>
<keyword evidence="7 11" id="KW-0472">Membrane</keyword>
<dbReference type="InterPro" id="IPR020846">
    <property type="entry name" value="MFS_dom"/>
</dbReference>
<evidence type="ECO:0000313" key="15">
    <source>
        <dbReference type="Proteomes" id="UP000179179"/>
    </source>
</evidence>
<dbReference type="CDD" id="cd17327">
    <property type="entry name" value="MFS_FEN2_like"/>
    <property type="match status" value="1"/>
</dbReference>
<gene>
    <name evidence="14" type="ORF">ABOM_002050</name>
</gene>
<dbReference type="GeneID" id="34445440"/>
<feature type="transmembrane region" description="Helical" evidence="11">
    <location>
        <begin position="751"/>
        <end position="774"/>
    </location>
</feature>
<keyword evidence="6" id="KW-0238">DNA-binding</keyword>
<keyword evidence="2" id="KW-0813">Transport</keyword>
<dbReference type="InterPro" id="IPR001138">
    <property type="entry name" value="Zn2Cys6_DnaBD"/>
</dbReference>
<dbReference type="FunFam" id="1.20.1250.20:FF:000064">
    <property type="entry name" value="MFS allantoate transporter"/>
    <property type="match status" value="1"/>
</dbReference>
<dbReference type="InterPro" id="IPR036864">
    <property type="entry name" value="Zn2-C6_fun-type_DNA-bd_sf"/>
</dbReference>
<dbReference type="GO" id="GO:0003677">
    <property type="term" value="F:DNA binding"/>
    <property type="evidence" value="ECO:0007669"/>
    <property type="project" value="UniProtKB-KW"/>
</dbReference>
<evidence type="ECO:0000259" key="13">
    <source>
        <dbReference type="PROSITE" id="PS50850"/>
    </source>
</evidence>
<dbReference type="SMART" id="SM00066">
    <property type="entry name" value="GAL4"/>
    <property type="match status" value="1"/>
</dbReference>
<evidence type="ECO:0000256" key="6">
    <source>
        <dbReference type="ARBA" id="ARBA00023125"/>
    </source>
</evidence>
<dbReference type="Proteomes" id="UP000179179">
    <property type="component" value="Unassembled WGS sequence"/>
</dbReference>
<name>A0A1F8AAG6_9EURO</name>
<dbReference type="Gene3D" id="1.20.1250.20">
    <property type="entry name" value="MFS general substrate transporter like domains"/>
    <property type="match status" value="2"/>
</dbReference>
<dbReference type="STRING" id="109264.A0A1F8AAG6"/>
<feature type="domain" description="Major facilitator superfamily (MFS) profile" evidence="13">
    <location>
        <begin position="489"/>
        <end position="900"/>
    </location>
</feature>
<dbReference type="OrthoDB" id="6730379at2759"/>
<sequence length="941" mass="105790">MSGRHASRSRTGCATCRTRKVKCDETHPTCIRCINAQMQCEWFQKSPRKAARSKPASTALRGLGLPRTYQPLRPRNIGPGVHLTFLPLPNYRLLSSSEREYFAFFPHTSMVRWLGKPWQWASLHYVYSHIAPHSSVVTKMILAISATELEGIRHMERLRSDQRASHDQWPGEAGTAHYQRALRDFQLILSKSQGSLSPQEVDEISTAFFLMVTYEYMFGQDSAAVEVHIQGIYTFLRAHDLVPKLGEPRQCARLPVLTQQLLLFVMYANLTICKYGHLRQLWEEAGHESSFVSTMDELFYNSRALQHAIWPFEYPTEASLDDISVFRPLELTNECKKLKYKLLRMPQKIQVKSEGDLLHCLEQDLHGIGKRYQDLITLSQRPHSDLRNRQLQTIYFAVAEYHATTIFYCYRRSLLGCMRPPSVSSHDAETVLSMPNNQEKPATSEKEVEVALSHAADLHRVSVGYGEQLPDPSTSTTNKSLLRKIDWRLLPIMMISYMLQFLDKQSLSQSAIMGIVEDLGLNGNEYSWSGSIFYFSYLVFSYPASMLMVRLPIAKFLATTLVLWGVVLACHAATQDFTGLMVTRFFLGLTEAAISPGFSLITGMWYTRSEQPFRHGVWFAGNSIATAFGGLVAYGVAHIVGSIPAWKWLFIIYGLITVVWSIVFVVFMPDSPLSARFLSQPERTEAEERVKVNQTTIKHDKIEWHQVWEALTDYKIYILFLFQLANNIPNGGLTMFSSLVVKGFGFSTLQVYLLSIPTGAVHAAFALGSTYLAGRFPNIRCMLLAGCTTIALVGSILVYACESTGLRLFGLYLFVAYAAGIPMTLSMVSSNVAGFTKKATVSAMMFIAYCAGNIIGPFLFFAREAPVYKSGFIAMMVCLGVATVLILALGLCWRLENSRRDQVYGPAALVPTNRPKELGQGTSGTTEDLTDVQNTAFRYVF</sequence>
<feature type="transmembrane region" description="Helical" evidence="11">
    <location>
        <begin position="781"/>
        <end position="800"/>
    </location>
</feature>
<dbReference type="InterPro" id="IPR036259">
    <property type="entry name" value="MFS_trans_sf"/>
</dbReference>
<evidence type="ECO:0000256" key="3">
    <source>
        <dbReference type="ARBA" id="ARBA00022692"/>
    </source>
</evidence>
<feature type="transmembrane region" description="Helical" evidence="11">
    <location>
        <begin position="872"/>
        <end position="893"/>
    </location>
</feature>
<feature type="transmembrane region" description="Helical" evidence="11">
    <location>
        <begin position="556"/>
        <end position="574"/>
    </location>
</feature>
<dbReference type="PANTHER" id="PTHR43791:SF103">
    <property type="entry name" value="MAJOR FACILITATOR SUPERFAMILY (MFS) PROFILE DOMAIN-CONTAINING PROTEIN-RELATED"/>
    <property type="match status" value="1"/>
</dbReference>
<feature type="transmembrane region" description="Helical" evidence="11">
    <location>
        <begin position="840"/>
        <end position="860"/>
    </location>
</feature>
<keyword evidence="5" id="KW-0805">Transcription regulation</keyword>
<reference evidence="14 15" key="1">
    <citation type="journal article" date="2016" name="Genome Biol. Evol.">
        <title>Draft genome sequence of an aflatoxigenic Aspergillus species, A. bombycis.</title>
        <authorList>
            <person name="Moore G.G."/>
            <person name="Mack B.M."/>
            <person name="Beltz S.B."/>
            <person name="Gilbert M.K."/>
        </authorList>
    </citation>
    <scope>NUCLEOTIDE SEQUENCE [LARGE SCALE GENOMIC DNA]</scope>
    <source>
        <strain evidence="15">NRRL 26010</strain>
    </source>
</reference>
<comment type="subcellular location">
    <subcellularLocation>
        <location evidence="1">Membrane</location>
        <topology evidence="1">Multi-pass membrane protein</topology>
    </subcellularLocation>
</comment>
<evidence type="ECO:0000256" key="4">
    <source>
        <dbReference type="ARBA" id="ARBA00022989"/>
    </source>
</evidence>
<keyword evidence="15" id="KW-1185">Reference proteome</keyword>
<dbReference type="GO" id="GO:0008270">
    <property type="term" value="F:zinc ion binding"/>
    <property type="evidence" value="ECO:0007669"/>
    <property type="project" value="InterPro"/>
</dbReference>
<evidence type="ECO:0000259" key="12">
    <source>
        <dbReference type="PROSITE" id="PS50048"/>
    </source>
</evidence>
<evidence type="ECO:0000256" key="2">
    <source>
        <dbReference type="ARBA" id="ARBA00022448"/>
    </source>
</evidence>
<accession>A0A1F8AAG6</accession>